<organism evidence="2 3">
    <name type="scientific">Apiospora phragmitis</name>
    <dbReference type="NCBI Taxonomy" id="2905665"/>
    <lineage>
        <taxon>Eukaryota</taxon>
        <taxon>Fungi</taxon>
        <taxon>Dikarya</taxon>
        <taxon>Ascomycota</taxon>
        <taxon>Pezizomycotina</taxon>
        <taxon>Sordariomycetes</taxon>
        <taxon>Xylariomycetidae</taxon>
        <taxon>Amphisphaeriales</taxon>
        <taxon>Apiosporaceae</taxon>
        <taxon>Apiospora</taxon>
    </lineage>
</organism>
<dbReference type="RefSeq" id="XP_066722538.1">
    <property type="nucleotide sequence ID" value="XM_066851906.1"/>
</dbReference>
<sequence length="276" mass="30087">MLPRRGVFDFHGPPPALQRIGAEPDAIAGPLGEAMVFDRDLSHYDAPEPVAARMVSVAVAIIAASLCLAFFMVLAIYGDSFIFILGSTMLQFSIPLVRGKVKGRFKSRLYAFNAFFLIVWTLALLPHGLLLIKISTNEFRSRKNFLENGACVIGIHKGAVYPAIILDIIINEYTSADLLGGSILDHYHRRRLAEGHGRVWGDYAPTTIMSQMVSSPGGGGGREASRRASIPPIVIIPPTPQLPDSERFRWGSLDITPTPLPTAYHGGLAQGSPERR</sequence>
<feature type="transmembrane region" description="Helical" evidence="1">
    <location>
        <begin position="109"/>
        <end position="132"/>
    </location>
</feature>
<accession>A0ABR1X6N3</accession>
<feature type="transmembrane region" description="Helical" evidence="1">
    <location>
        <begin position="50"/>
        <end position="74"/>
    </location>
</feature>
<name>A0ABR1X6N3_9PEZI</name>
<keyword evidence="1" id="KW-0472">Membrane</keyword>
<evidence type="ECO:0000313" key="2">
    <source>
        <dbReference type="EMBL" id="KAK8090992.1"/>
    </source>
</evidence>
<evidence type="ECO:0000313" key="3">
    <source>
        <dbReference type="Proteomes" id="UP001480595"/>
    </source>
</evidence>
<gene>
    <name evidence="2" type="ORF">PG994_000497</name>
</gene>
<proteinExistence type="predicted"/>
<comment type="caution">
    <text evidence="2">The sequence shown here is derived from an EMBL/GenBank/DDBJ whole genome shotgun (WGS) entry which is preliminary data.</text>
</comment>
<dbReference type="EMBL" id="JAQQWL010000001">
    <property type="protein sequence ID" value="KAK8090992.1"/>
    <property type="molecule type" value="Genomic_DNA"/>
</dbReference>
<dbReference type="Proteomes" id="UP001480595">
    <property type="component" value="Unassembled WGS sequence"/>
</dbReference>
<keyword evidence="1" id="KW-1133">Transmembrane helix</keyword>
<reference evidence="2 3" key="1">
    <citation type="submission" date="2023-01" db="EMBL/GenBank/DDBJ databases">
        <title>Analysis of 21 Apiospora genomes using comparative genomics revels a genus with tremendous synthesis potential of carbohydrate active enzymes and secondary metabolites.</title>
        <authorList>
            <person name="Sorensen T."/>
        </authorList>
    </citation>
    <scope>NUCLEOTIDE SEQUENCE [LARGE SCALE GENOMIC DNA]</scope>
    <source>
        <strain evidence="2 3">CBS 135458</strain>
    </source>
</reference>
<protein>
    <submittedName>
        <fullName evidence="2">Uncharacterized protein</fullName>
    </submittedName>
</protein>
<keyword evidence="3" id="KW-1185">Reference proteome</keyword>
<evidence type="ECO:0000256" key="1">
    <source>
        <dbReference type="SAM" id="Phobius"/>
    </source>
</evidence>
<feature type="transmembrane region" description="Helical" evidence="1">
    <location>
        <begin position="80"/>
        <end position="97"/>
    </location>
</feature>
<keyword evidence="1" id="KW-0812">Transmembrane</keyword>
<dbReference type="GeneID" id="92084969"/>